<dbReference type="PANTHER" id="PTHR36214">
    <property type="match status" value="1"/>
</dbReference>
<feature type="binding site" evidence="9">
    <location>
        <position position="349"/>
    </location>
    <ligand>
        <name>5-methoxybenzimidazolylcob(I)amide</name>
        <dbReference type="ChEBI" id="CHEBI:157765"/>
    </ligand>
</feature>
<feature type="binding site" evidence="8 10">
    <location>
        <position position="17"/>
    </location>
    <ligand>
        <name>[4Fe-4S] cluster</name>
        <dbReference type="ChEBI" id="CHEBI:49883"/>
    </ligand>
</feature>
<evidence type="ECO:0000313" key="13">
    <source>
        <dbReference type="Proteomes" id="UP000002315"/>
    </source>
</evidence>
<comment type="cofactor">
    <cofactor evidence="8">
        <name>[4Fe-4S] cluster</name>
        <dbReference type="ChEBI" id="CHEBI:49883"/>
    </cofactor>
    <text evidence="8">Binds 1 [4Fe-4S] cluster.</text>
</comment>
<evidence type="ECO:0000256" key="3">
    <source>
        <dbReference type="ARBA" id="ARBA00022679"/>
    </source>
</evidence>
<keyword evidence="13" id="KW-1185">Reference proteome</keyword>
<feature type="binding site" evidence="9">
    <location>
        <position position="355"/>
    </location>
    <ligand>
        <name>5-methoxybenzimidazolylcob(I)amide</name>
        <dbReference type="ChEBI" id="CHEBI:157765"/>
    </ligand>
</feature>
<feature type="binding site" evidence="8 10">
    <location>
        <position position="42"/>
    </location>
    <ligand>
        <name>[4Fe-4S] cluster</name>
        <dbReference type="ChEBI" id="CHEBI:49883"/>
    </ligand>
</feature>
<comment type="catalytic activity">
    <reaction evidence="8">
        <text>5,6,7,8-tetrahydrosarcinapterin + methyl-Co(III)-[corrinoid Fe-S protein] = 5-methyltetrahydrosarcinapterin + Co(I)-[corrinoid Fe-S protein] + H(+)</text>
        <dbReference type="Rhea" id="RHEA:45196"/>
        <dbReference type="Rhea" id="RHEA-COMP:11110"/>
        <dbReference type="Rhea" id="RHEA-COMP:11111"/>
        <dbReference type="ChEBI" id="CHEBI:15378"/>
        <dbReference type="ChEBI" id="CHEBI:59924"/>
        <dbReference type="ChEBI" id="CHEBI:64267"/>
        <dbReference type="ChEBI" id="CHEBI:85033"/>
        <dbReference type="ChEBI" id="CHEBI:85035"/>
        <dbReference type="EC" id="2.1.1.245"/>
    </reaction>
</comment>
<dbReference type="Proteomes" id="UP000002315">
    <property type="component" value="Chromosome"/>
</dbReference>
<dbReference type="InterPro" id="IPR016041">
    <property type="entry name" value="Ac-CoA_synth_d_su_TIM-brl"/>
</dbReference>
<dbReference type="GO" id="GO:0005506">
    <property type="term" value="F:iron ion binding"/>
    <property type="evidence" value="ECO:0007669"/>
    <property type="project" value="UniProtKB-UniRule"/>
</dbReference>
<dbReference type="KEGG" id="mfv:Mfer_0522"/>
<reference evidence="12 13" key="1">
    <citation type="journal article" date="2010" name="Stand. Genomic Sci.">
        <title>Complete genome sequence of Methanothermus fervidus type strain (V24S).</title>
        <authorList>
            <person name="Anderson I."/>
            <person name="Djao O.D."/>
            <person name="Misra M."/>
            <person name="Chertkov O."/>
            <person name="Nolan M."/>
            <person name="Lucas S."/>
            <person name="Lapidus A."/>
            <person name="Del Rio T.G."/>
            <person name="Tice H."/>
            <person name="Cheng J.F."/>
            <person name="Tapia R."/>
            <person name="Han C."/>
            <person name="Goodwin L."/>
            <person name="Pitluck S."/>
            <person name="Liolios K."/>
            <person name="Ivanova N."/>
            <person name="Mavromatis K."/>
            <person name="Mikhailova N."/>
            <person name="Pati A."/>
            <person name="Brambilla E."/>
            <person name="Chen A."/>
            <person name="Palaniappan K."/>
            <person name="Land M."/>
            <person name="Hauser L."/>
            <person name="Chang Y.J."/>
            <person name="Jeffries C.D."/>
            <person name="Sikorski J."/>
            <person name="Spring S."/>
            <person name="Rohde M."/>
            <person name="Eichinger K."/>
            <person name="Huber H."/>
            <person name="Wirth R."/>
            <person name="Goker M."/>
            <person name="Detter J.C."/>
            <person name="Woyke T."/>
            <person name="Bristow J."/>
            <person name="Eisen J.A."/>
            <person name="Markowitz V."/>
            <person name="Hugenholtz P."/>
            <person name="Klenk H.P."/>
            <person name="Kyrpides N.C."/>
        </authorList>
    </citation>
    <scope>NUCLEOTIDE SEQUENCE [LARGE SCALE GENOMIC DNA]</scope>
    <source>
        <strain evidence="13">ATCC 43054 / DSM 2088 / JCM 10308 / V24 S</strain>
    </source>
</reference>
<proteinExistence type="inferred from homology"/>
<comment type="function">
    <text evidence="8">Part of a complex that catalyzes the reversible cleavage of acetyl-CoA, allowing autotrophic growth from CO(2).</text>
</comment>
<dbReference type="NCBIfam" id="NF003195">
    <property type="entry name" value="PRK04165.1"/>
    <property type="match status" value="1"/>
</dbReference>
<dbReference type="OrthoDB" id="146240at2157"/>
<evidence type="ECO:0000256" key="2">
    <source>
        <dbReference type="ARBA" id="ARBA00022603"/>
    </source>
</evidence>
<feature type="domain" description="4Fe-4S" evidence="11">
    <location>
        <begin position="1"/>
        <end position="59"/>
    </location>
</feature>
<dbReference type="GO" id="GO:0051539">
    <property type="term" value="F:4 iron, 4 sulfur cluster binding"/>
    <property type="evidence" value="ECO:0007669"/>
    <property type="project" value="UniProtKB-KW"/>
</dbReference>
<feature type="binding site" evidence="9">
    <location>
        <position position="442"/>
    </location>
    <ligand>
        <name>5-methoxybenzimidazolylcob(I)amide</name>
        <dbReference type="ChEBI" id="CHEBI:157765"/>
    </ligand>
</feature>
<dbReference type="Gene3D" id="3.40.50.11600">
    <property type="match status" value="1"/>
</dbReference>
<evidence type="ECO:0000259" key="11">
    <source>
        <dbReference type="PROSITE" id="PS51656"/>
    </source>
</evidence>
<evidence type="ECO:0000256" key="10">
    <source>
        <dbReference type="PIRSR" id="PIRSR000376-2"/>
    </source>
</evidence>
<dbReference type="InterPro" id="IPR051069">
    <property type="entry name" value="ACDS_complex_subunit"/>
</dbReference>
<comment type="subunit">
    <text evidence="8">Heterodimer of delta and gamma chains. The ACDS complex is made up of alpha, epsilon, beta, gamma and delta chains with a probable stoichiometry of (alpha(2)epsilon(2))(4)-beta(8)-(gamma(1)delta(1))(8).</text>
</comment>
<dbReference type="EMBL" id="CP002278">
    <property type="protein sequence ID" value="ADP77322.1"/>
    <property type="molecule type" value="Genomic_DNA"/>
</dbReference>
<keyword evidence="7 8" id="KW-0170">Cobalt</keyword>
<evidence type="ECO:0000256" key="7">
    <source>
        <dbReference type="ARBA" id="ARBA00023285"/>
    </source>
</evidence>
<dbReference type="GO" id="GO:0046356">
    <property type="term" value="P:acetyl-CoA catabolic process"/>
    <property type="evidence" value="ECO:0007669"/>
    <property type="project" value="InterPro"/>
</dbReference>
<sequence length="455" mass="50545">MELTAMDIYKLLPKTNCGRCGESSCMAFATKLLEKKKKIEDCPLLSGAEKEKLEELLAPAVKEITFGKGKKKVTIGGDEVLYRYQLTFYNPTALAIDVTDEENFMEKVKRLEKFEIERTGEKLTLDAIALRNKSNDPEKFAKAAEKLKNSKYPLILCSFNSKSMEAALKVVGDERPIIYAATEENIDEMAELAKKYDCPLVLFVQSDLEKMKELSRKLRNLGVEDIILDPGTLVGEAIGDTLDNFTMIRRLAIEEKDDDFRFPIMGVPALARMYSADEIEKGIREAMVAAALINRYADILILRGTEVWELLPVLTLRQSIYTDPRKPQAVDPGLYEFGKVDENSPVIITTNFSLTYYTVEGDLKSGKANCYLLVLDTGGKAVDVSVAGGQFNGKAVADLIKETGIEEKVKHRTLIIPGLAASVSGEIEDETGWKVVVGPRDSSELPDFLEKKAIA</sequence>
<gene>
    <name evidence="8" type="primary">cdhE</name>
    <name evidence="12" type="ordered locus">Mfer_0522</name>
</gene>
<name>E3GYE0_METFV</name>
<dbReference type="Pfam" id="PF04060">
    <property type="entry name" value="FeS"/>
    <property type="match status" value="1"/>
</dbReference>
<dbReference type="InterPro" id="IPR011005">
    <property type="entry name" value="Dihydropteroate_synth-like_sf"/>
</dbReference>
<dbReference type="InterPro" id="IPR023427">
    <property type="entry name" value="AcylCoA_decarb/synth_gsu_arc"/>
</dbReference>
<keyword evidence="3 8" id="KW-0808">Transferase</keyword>
<evidence type="ECO:0000256" key="1">
    <source>
        <dbReference type="ARBA" id="ARBA00022485"/>
    </source>
</evidence>
<feature type="binding site" evidence="9">
    <location>
        <begin position="379"/>
        <end position="382"/>
    </location>
    <ligand>
        <name>5-methoxybenzimidazolylcob(I)amide</name>
        <dbReference type="ChEBI" id="CHEBI:157765"/>
    </ligand>
</feature>
<dbReference type="PROSITE" id="PS51656">
    <property type="entry name" value="4FE4S"/>
    <property type="match status" value="1"/>
</dbReference>
<evidence type="ECO:0000256" key="5">
    <source>
        <dbReference type="ARBA" id="ARBA00023004"/>
    </source>
</evidence>
<evidence type="ECO:0000313" key="12">
    <source>
        <dbReference type="EMBL" id="ADP77322.1"/>
    </source>
</evidence>
<dbReference type="GO" id="GO:0032259">
    <property type="term" value="P:methylation"/>
    <property type="evidence" value="ECO:0007669"/>
    <property type="project" value="UniProtKB-KW"/>
</dbReference>
<keyword evidence="4 8" id="KW-0479">Metal-binding</keyword>
<dbReference type="Gene3D" id="3.20.20.20">
    <property type="entry name" value="Dihydropteroate synthase-like"/>
    <property type="match status" value="1"/>
</dbReference>
<evidence type="ECO:0000256" key="6">
    <source>
        <dbReference type="ARBA" id="ARBA00023014"/>
    </source>
</evidence>
<feature type="binding site" evidence="8 10">
    <location>
        <position position="20"/>
    </location>
    <ligand>
        <name>[4Fe-4S] cluster</name>
        <dbReference type="ChEBI" id="CHEBI:49883"/>
    </ligand>
</feature>
<organism evidence="12 13">
    <name type="scientific">Methanothermus fervidus (strain ATCC 43054 / DSM 2088 / JCM 10308 / V24 S)</name>
    <dbReference type="NCBI Taxonomy" id="523846"/>
    <lineage>
        <taxon>Archaea</taxon>
        <taxon>Methanobacteriati</taxon>
        <taxon>Methanobacteriota</taxon>
        <taxon>Methanomada group</taxon>
        <taxon>Methanobacteria</taxon>
        <taxon>Methanobacteriales</taxon>
        <taxon>Methanothermaceae</taxon>
        <taxon>Methanothermus</taxon>
    </lineage>
</organism>
<dbReference type="SUPFAM" id="SSF51717">
    <property type="entry name" value="Dihydropteroate synthetase-like"/>
    <property type="match status" value="1"/>
</dbReference>
<protein>
    <recommendedName>
        <fullName evidence="8">Acetyl-CoA decarbonylase/synthase complex subunit gamma</fullName>
        <shortName evidence="8">ACDS complex subunit gamma</shortName>
        <ecNumber evidence="8">2.1.1.245</ecNumber>
    </recommendedName>
    <alternativeName>
        <fullName evidence="8">5-methyltetrahydrosarcinapterin:corrinoid/iron-sulfur protein Co-methyltransferase</fullName>
    </alternativeName>
    <alternativeName>
        <fullName evidence="8">ACDS complex methyltransferase</fullName>
    </alternativeName>
    <alternativeName>
        <fullName evidence="8">Corrinoid/iron-sulfur component large subunit</fullName>
    </alternativeName>
</protein>
<evidence type="ECO:0000256" key="8">
    <source>
        <dbReference type="HAMAP-Rule" id="MF_01136"/>
    </source>
</evidence>
<dbReference type="InterPro" id="IPR016218">
    <property type="entry name" value="AcylCoA_decarb/synth_gsu"/>
</dbReference>
<dbReference type="PIRSF" id="PIRSF000376">
    <property type="entry name" value="AcCoA_decarb_gamma"/>
    <property type="match status" value="1"/>
</dbReference>
<feature type="binding site" evidence="8 10">
    <location>
        <position position="25"/>
    </location>
    <ligand>
        <name>[4Fe-4S] cluster</name>
        <dbReference type="ChEBI" id="CHEBI:49883"/>
    </ligand>
</feature>
<keyword evidence="2 8" id="KW-0489">Methyltransferase</keyword>
<evidence type="ECO:0000256" key="4">
    <source>
        <dbReference type="ARBA" id="ARBA00022723"/>
    </source>
</evidence>
<dbReference type="PANTHER" id="PTHR36214:SF3">
    <property type="entry name" value="ACETYL-COA DECARBONYLASE_SYNTHASE COMPLEX SUBUNIT GAMMA"/>
    <property type="match status" value="1"/>
</dbReference>
<dbReference type="EC" id="2.1.1.245" evidence="8"/>
<comment type="cofactor">
    <cofactor evidence="8">
        <name>corrinoid</name>
        <dbReference type="ChEBI" id="CHEBI:33913"/>
    </cofactor>
</comment>
<accession>E3GYE0</accession>
<dbReference type="HAMAP" id="MF_01136">
    <property type="entry name" value="CdhE"/>
    <property type="match status" value="1"/>
</dbReference>
<dbReference type="AlphaFoldDB" id="E3GYE0"/>
<dbReference type="InterPro" id="IPR007202">
    <property type="entry name" value="4Fe-4S_dom"/>
</dbReference>
<dbReference type="HOGENOM" id="CLU_050002_0_0_2"/>
<dbReference type="Pfam" id="PF03599">
    <property type="entry name" value="CdhD"/>
    <property type="match status" value="1"/>
</dbReference>
<keyword evidence="5 8" id="KW-0408">Iron</keyword>
<evidence type="ECO:0000256" key="9">
    <source>
        <dbReference type="PIRSR" id="PIRSR000376-1"/>
    </source>
</evidence>
<dbReference type="GO" id="GO:0008168">
    <property type="term" value="F:methyltransferase activity"/>
    <property type="evidence" value="ECO:0007669"/>
    <property type="project" value="UniProtKB-UniRule"/>
</dbReference>
<keyword evidence="1 8" id="KW-0004">4Fe-4S</keyword>
<dbReference type="STRING" id="523846.Mfer_0522"/>
<keyword evidence="6 8" id="KW-0411">Iron-sulfur</keyword>